<keyword evidence="1" id="KW-0472">Membrane</keyword>
<dbReference type="Pfam" id="PF13548">
    <property type="entry name" value="DUF4126"/>
    <property type="match status" value="1"/>
</dbReference>
<gene>
    <name evidence="3" type="ORF">GR702_11950</name>
</gene>
<proteinExistence type="predicted"/>
<evidence type="ECO:0000313" key="4">
    <source>
        <dbReference type="Proteomes" id="UP000465810"/>
    </source>
</evidence>
<organism evidence="3 4">
    <name type="scientific">Novosphingobium silvae</name>
    <dbReference type="NCBI Taxonomy" id="2692619"/>
    <lineage>
        <taxon>Bacteria</taxon>
        <taxon>Pseudomonadati</taxon>
        <taxon>Pseudomonadota</taxon>
        <taxon>Alphaproteobacteria</taxon>
        <taxon>Sphingomonadales</taxon>
        <taxon>Sphingomonadaceae</taxon>
        <taxon>Novosphingobium</taxon>
    </lineage>
</organism>
<protein>
    <submittedName>
        <fullName evidence="3">DUF4126 family protein</fullName>
    </submittedName>
</protein>
<keyword evidence="1" id="KW-0812">Transmembrane</keyword>
<evidence type="ECO:0000259" key="2">
    <source>
        <dbReference type="Pfam" id="PF13548"/>
    </source>
</evidence>
<accession>A0A7X4GH59</accession>
<sequence length="152" mass="15471">MILLLALAMGIIAGLRAFTPPAAISWAAWLGVLDLGDTGLAFLGYRFTPWILTLVAALELVGDQLPRTPSRKVPSQFGARLISGAFCGAAIGLPSGAWVAGLVAGLIGAAIGTYGGAALRAALARSLRSDRPAGLIEDVLALVVAILVVQAL</sequence>
<dbReference type="AlphaFoldDB" id="A0A7X4GH59"/>
<comment type="caution">
    <text evidence="3">The sequence shown here is derived from an EMBL/GenBank/DDBJ whole genome shotgun (WGS) entry which is preliminary data.</text>
</comment>
<keyword evidence="4" id="KW-1185">Reference proteome</keyword>
<name>A0A7X4GH59_9SPHN</name>
<dbReference type="EMBL" id="WVTD01000008">
    <property type="protein sequence ID" value="MYL98478.1"/>
    <property type="molecule type" value="Genomic_DNA"/>
</dbReference>
<dbReference type="RefSeq" id="WP_160986122.1">
    <property type="nucleotide sequence ID" value="NZ_WVTD01000008.1"/>
</dbReference>
<keyword evidence="1" id="KW-1133">Transmembrane helix</keyword>
<evidence type="ECO:0000313" key="3">
    <source>
        <dbReference type="EMBL" id="MYL98478.1"/>
    </source>
</evidence>
<feature type="transmembrane region" description="Helical" evidence="1">
    <location>
        <begin position="97"/>
        <end position="123"/>
    </location>
</feature>
<feature type="transmembrane region" description="Helical" evidence="1">
    <location>
        <begin position="43"/>
        <end position="61"/>
    </location>
</feature>
<dbReference type="Proteomes" id="UP000465810">
    <property type="component" value="Unassembled WGS sequence"/>
</dbReference>
<feature type="domain" description="DUF4126" evidence="2">
    <location>
        <begin position="3"/>
        <end position="150"/>
    </location>
</feature>
<dbReference type="InterPro" id="IPR025196">
    <property type="entry name" value="DUF4126"/>
</dbReference>
<evidence type="ECO:0000256" key="1">
    <source>
        <dbReference type="SAM" id="Phobius"/>
    </source>
</evidence>
<reference evidence="3 4" key="1">
    <citation type="submission" date="2019-12" db="EMBL/GenBank/DDBJ databases">
        <authorList>
            <person name="Feng G."/>
            <person name="Zhu H."/>
        </authorList>
    </citation>
    <scope>NUCLEOTIDE SEQUENCE [LARGE SCALE GENOMIC DNA]</scope>
    <source>
        <strain evidence="3 4">FGD1</strain>
    </source>
</reference>